<reference evidence="4 5" key="1">
    <citation type="submission" date="2020-10" db="EMBL/GenBank/DDBJ databases">
        <title>Sequencing the genomes of 1000 actinobacteria strains.</title>
        <authorList>
            <person name="Klenk H.-P."/>
        </authorList>
    </citation>
    <scope>NUCLEOTIDE SEQUENCE [LARGE SCALE GENOMIC DNA]</scope>
    <source>
        <strain evidence="4 5">DSM 15474</strain>
    </source>
</reference>
<dbReference type="Proteomes" id="UP000636579">
    <property type="component" value="Unassembled WGS sequence"/>
</dbReference>
<keyword evidence="2" id="KW-0203">Cytokinin biosynthesis</keyword>
<evidence type="ECO:0000313" key="5">
    <source>
        <dbReference type="Proteomes" id="UP000636579"/>
    </source>
</evidence>
<keyword evidence="5" id="KW-1185">Reference proteome</keyword>
<accession>A0ABR9J5B2</accession>
<dbReference type="PANTHER" id="PTHR31223:SF70">
    <property type="entry name" value="LOG FAMILY PROTEIN YJL055W"/>
    <property type="match status" value="1"/>
</dbReference>
<dbReference type="Pfam" id="PF03641">
    <property type="entry name" value="Lysine_decarbox"/>
    <property type="match status" value="1"/>
</dbReference>
<proteinExistence type="inferred from homology"/>
<keyword evidence="2" id="KW-0378">Hydrolase</keyword>
<comment type="caution">
    <text evidence="4">The sequence shown here is derived from an EMBL/GenBank/DDBJ whole genome shotgun (WGS) entry which is preliminary data.</text>
</comment>
<dbReference type="RefSeq" id="WP_318779772.1">
    <property type="nucleotide sequence ID" value="NZ_JADBEE010000001.1"/>
</dbReference>
<evidence type="ECO:0000256" key="2">
    <source>
        <dbReference type="RuleBase" id="RU363015"/>
    </source>
</evidence>
<dbReference type="PANTHER" id="PTHR31223">
    <property type="entry name" value="LOG FAMILY PROTEIN YJL055W"/>
    <property type="match status" value="1"/>
</dbReference>
<dbReference type="EC" id="3.2.2.n1" evidence="2"/>
<protein>
    <recommendedName>
        <fullName evidence="2">Cytokinin riboside 5'-monophosphate phosphoribohydrolase</fullName>
        <ecNumber evidence="2">3.2.2.n1</ecNumber>
    </recommendedName>
</protein>
<feature type="region of interest" description="Disordered" evidence="3">
    <location>
        <begin position="1"/>
        <end position="25"/>
    </location>
</feature>
<feature type="compositionally biased region" description="Low complexity" evidence="3">
    <location>
        <begin position="1"/>
        <end position="10"/>
    </location>
</feature>
<name>A0ABR9J5B2_9MICC</name>
<dbReference type="InterPro" id="IPR005269">
    <property type="entry name" value="LOG"/>
</dbReference>
<comment type="catalytic activity">
    <reaction evidence="2">
        <text>N(6)-(dimethylallyl)adenosine 5'-phosphate + H2O = N(6)-dimethylallyladenine + D-ribose 5-phosphate</text>
        <dbReference type="Rhea" id="RHEA:48560"/>
        <dbReference type="ChEBI" id="CHEBI:15377"/>
        <dbReference type="ChEBI" id="CHEBI:17660"/>
        <dbReference type="ChEBI" id="CHEBI:57526"/>
        <dbReference type="ChEBI" id="CHEBI:78346"/>
        <dbReference type="EC" id="3.2.2.n1"/>
    </reaction>
</comment>
<dbReference type="SUPFAM" id="SSF102405">
    <property type="entry name" value="MCP/YpsA-like"/>
    <property type="match status" value="1"/>
</dbReference>
<comment type="catalytic activity">
    <reaction evidence="2">
        <text>9-ribosyl-trans-zeatin 5'-phosphate + H2O = trans-zeatin + D-ribose 5-phosphate</text>
        <dbReference type="Rhea" id="RHEA:48564"/>
        <dbReference type="ChEBI" id="CHEBI:15377"/>
        <dbReference type="ChEBI" id="CHEBI:16522"/>
        <dbReference type="ChEBI" id="CHEBI:78346"/>
        <dbReference type="ChEBI" id="CHEBI:87947"/>
        <dbReference type="EC" id="3.2.2.n1"/>
    </reaction>
</comment>
<dbReference type="Gene3D" id="3.40.50.450">
    <property type="match status" value="1"/>
</dbReference>
<dbReference type="EMBL" id="JADBEE010000001">
    <property type="protein sequence ID" value="MBE1514189.1"/>
    <property type="molecule type" value="Genomic_DNA"/>
</dbReference>
<dbReference type="InterPro" id="IPR031100">
    <property type="entry name" value="LOG_fam"/>
</dbReference>
<evidence type="ECO:0000256" key="1">
    <source>
        <dbReference type="ARBA" id="ARBA00006763"/>
    </source>
</evidence>
<comment type="similarity">
    <text evidence="1 2">Belongs to the LOG family.</text>
</comment>
<evidence type="ECO:0000313" key="4">
    <source>
        <dbReference type="EMBL" id="MBE1514189.1"/>
    </source>
</evidence>
<sequence>MSHDPATTPTSAPPHTPGGTLAGSPGGNAAFGSLTVFTGSASGADPDYTTATRDLGAALAAAGFSVVYGGATVGLMGQIADAALEAGGEVHGVIPEVLMNREVAHQGLTSLELVPDMHTRKSRMAELGDGFLALPGGMGTLEEFFEVWTWQYLGLHAKPVGLYNVKGFWDPLLSMVDHMVAQGFMSPARRDALVISADPQDLIHQLRAWTPAG</sequence>
<evidence type="ECO:0000256" key="3">
    <source>
        <dbReference type="SAM" id="MobiDB-lite"/>
    </source>
</evidence>
<dbReference type="NCBIfam" id="TIGR00730">
    <property type="entry name" value="Rossman fold protein, TIGR00730 family"/>
    <property type="match status" value="1"/>
</dbReference>
<organism evidence="4 5">
    <name type="scientific">Nesterenkonia halotolerans</name>
    <dbReference type="NCBI Taxonomy" id="225325"/>
    <lineage>
        <taxon>Bacteria</taxon>
        <taxon>Bacillati</taxon>
        <taxon>Actinomycetota</taxon>
        <taxon>Actinomycetes</taxon>
        <taxon>Micrococcales</taxon>
        <taxon>Micrococcaceae</taxon>
        <taxon>Nesterenkonia</taxon>
    </lineage>
</organism>
<gene>
    <name evidence="4" type="ORF">H4W26_000944</name>
</gene>